<evidence type="ECO:0000313" key="2">
    <source>
        <dbReference type="EMBL" id="KAJ8867708.1"/>
    </source>
</evidence>
<dbReference type="Proteomes" id="UP001159363">
    <property type="component" value="Chromosome 14"/>
</dbReference>
<gene>
    <name evidence="2" type="ORF">PR048_031511</name>
</gene>
<organism evidence="2 3">
    <name type="scientific">Dryococelus australis</name>
    <dbReference type="NCBI Taxonomy" id="614101"/>
    <lineage>
        <taxon>Eukaryota</taxon>
        <taxon>Metazoa</taxon>
        <taxon>Ecdysozoa</taxon>
        <taxon>Arthropoda</taxon>
        <taxon>Hexapoda</taxon>
        <taxon>Insecta</taxon>
        <taxon>Pterygota</taxon>
        <taxon>Neoptera</taxon>
        <taxon>Polyneoptera</taxon>
        <taxon>Phasmatodea</taxon>
        <taxon>Verophasmatodea</taxon>
        <taxon>Anareolatae</taxon>
        <taxon>Phasmatidae</taxon>
        <taxon>Eurycanthinae</taxon>
        <taxon>Dryococelus</taxon>
    </lineage>
</organism>
<protein>
    <submittedName>
        <fullName evidence="2">Uncharacterized protein</fullName>
    </submittedName>
</protein>
<reference evidence="2 3" key="1">
    <citation type="submission" date="2023-02" db="EMBL/GenBank/DDBJ databases">
        <title>LHISI_Scaffold_Assembly.</title>
        <authorList>
            <person name="Stuart O.P."/>
            <person name="Cleave R."/>
            <person name="Magrath M.J.L."/>
            <person name="Mikheyev A.S."/>
        </authorList>
    </citation>
    <scope>NUCLEOTIDE SEQUENCE [LARGE SCALE GENOMIC DNA]</scope>
    <source>
        <strain evidence="2">Daus_M_001</strain>
        <tissue evidence="2">Leg muscle</tissue>
    </source>
</reference>
<evidence type="ECO:0000256" key="1">
    <source>
        <dbReference type="SAM" id="MobiDB-lite"/>
    </source>
</evidence>
<comment type="caution">
    <text evidence="2">The sequence shown here is derived from an EMBL/GenBank/DDBJ whole genome shotgun (WGS) entry which is preliminary data.</text>
</comment>
<keyword evidence="3" id="KW-1185">Reference proteome</keyword>
<sequence length="550" mass="60118">MQGWGKREIPEETRRPAASSGTIPTCENPGGAPTGNRTRFAEPARIPPRRTGFSPRPGRSQFTRVGIVLDDVSDLWDLPFPPALAFRRYSMLTSITHIGSQDLAATSRPNPFTHLLQNTLVRRVVVKLAACERTVKVSADGTTTIAVHHANMCGGFNRRPSAAYFDYDYRIGLHLSSHVKAHHKFVSTESVAEEKASPIQPAAPDGRWTCRASRGRYLNASLCAGVRDNSYLDASLHAGVRDNPYFSNTPAGDDDCAIVRSPDTPRLRRYLRRKRRQLPSAQVRAIYPATSTPHSAIPFFQRSSLSPAPTTTVIHNGGKASPLKVVPWDMCVTERGNEEMQTSVTTPYTKSEDIPIRHKIWNPAFKPQAYRGIPAVPSLLSTWKAVMSRDLVPIKTFSDVHGAETPSGGAVAGRRHVVMETLRGGKRKAKRETARATPALSFGIDWNWRACHLPFSTHAGSSGEMIQRAGPIAPNSFGGRSLTAGRELASHQVRFPPGFAPGFSRVGIVLDDAASQRVFSGISSFIHPCTPALPHTHFTSPSSTLETSML</sequence>
<feature type="region of interest" description="Disordered" evidence="1">
    <location>
        <begin position="1"/>
        <end position="59"/>
    </location>
</feature>
<feature type="compositionally biased region" description="Basic and acidic residues" evidence="1">
    <location>
        <begin position="1"/>
        <end position="15"/>
    </location>
</feature>
<accession>A0ABQ9G675</accession>
<evidence type="ECO:0000313" key="3">
    <source>
        <dbReference type="Proteomes" id="UP001159363"/>
    </source>
</evidence>
<proteinExistence type="predicted"/>
<name>A0ABQ9G675_9NEOP</name>
<dbReference type="EMBL" id="JARBHB010000015">
    <property type="protein sequence ID" value="KAJ8867708.1"/>
    <property type="molecule type" value="Genomic_DNA"/>
</dbReference>